<dbReference type="InterPro" id="IPR027396">
    <property type="entry name" value="DsrEFH-like"/>
</dbReference>
<dbReference type="OrthoDB" id="678766at2"/>
<gene>
    <name evidence="1" type="ORF">SAMN04488130_108135</name>
</gene>
<accession>A0A1H5YT79</accession>
<dbReference type="Gene3D" id="3.40.1260.10">
    <property type="entry name" value="DsrEFH-like"/>
    <property type="match status" value="1"/>
</dbReference>
<evidence type="ECO:0000313" key="2">
    <source>
        <dbReference type="Proteomes" id="UP000236737"/>
    </source>
</evidence>
<organism evidence="1 2">
    <name type="scientific">Flavobacterium urumqiense</name>
    <dbReference type="NCBI Taxonomy" id="935224"/>
    <lineage>
        <taxon>Bacteria</taxon>
        <taxon>Pseudomonadati</taxon>
        <taxon>Bacteroidota</taxon>
        <taxon>Flavobacteriia</taxon>
        <taxon>Flavobacteriales</taxon>
        <taxon>Flavobacteriaceae</taxon>
        <taxon>Flavobacterium</taxon>
    </lineage>
</organism>
<dbReference type="PANTHER" id="PTHR37691">
    <property type="entry name" value="BLR3518 PROTEIN"/>
    <property type="match status" value="1"/>
</dbReference>
<sequence length="128" mass="13954">MTSSNSQSKQAEVNQKHRVVFQMNSNDPESQKTLINNILNVKKAWGSHVAIEVVALGPGIELVMTEKSAAAQDVAKMIKSGVIFVACENTMAKKNITKVDLIENVGTVPSGIEEIIIKQEQGWSYIKG</sequence>
<dbReference type="RefSeq" id="WP_159916723.1">
    <property type="nucleotide sequence ID" value="NZ_FNVP01000008.1"/>
</dbReference>
<dbReference type="EMBL" id="FNVP01000008">
    <property type="protein sequence ID" value="SEG26667.1"/>
    <property type="molecule type" value="Genomic_DNA"/>
</dbReference>
<keyword evidence="2" id="KW-1185">Reference proteome</keyword>
<dbReference type="InterPro" id="IPR003787">
    <property type="entry name" value="Sulphur_relay_DsrE/F-like"/>
</dbReference>
<dbReference type="Pfam" id="PF02635">
    <property type="entry name" value="DsrE"/>
    <property type="match status" value="1"/>
</dbReference>
<dbReference type="PANTHER" id="PTHR37691:SF1">
    <property type="entry name" value="BLR3518 PROTEIN"/>
    <property type="match status" value="1"/>
</dbReference>
<evidence type="ECO:0000313" key="1">
    <source>
        <dbReference type="EMBL" id="SEG26667.1"/>
    </source>
</evidence>
<dbReference type="Proteomes" id="UP000236737">
    <property type="component" value="Unassembled WGS sequence"/>
</dbReference>
<dbReference type="SUPFAM" id="SSF75169">
    <property type="entry name" value="DsrEFH-like"/>
    <property type="match status" value="1"/>
</dbReference>
<reference evidence="2" key="1">
    <citation type="submission" date="2016-10" db="EMBL/GenBank/DDBJ databases">
        <authorList>
            <person name="Varghese N."/>
            <person name="Submissions S."/>
        </authorList>
    </citation>
    <scope>NUCLEOTIDE SEQUENCE [LARGE SCALE GENOMIC DNA]</scope>
    <source>
        <strain evidence="2">CGMCC 1.9230</strain>
    </source>
</reference>
<proteinExistence type="predicted"/>
<name>A0A1H5YT79_9FLAO</name>
<protein>
    <submittedName>
        <fullName evidence="1">Uncharacterized protein</fullName>
    </submittedName>
</protein>
<dbReference type="AlphaFoldDB" id="A0A1H5YT79"/>